<dbReference type="AlphaFoldDB" id="A0A2U3K4N0"/>
<evidence type="ECO:0000256" key="1">
    <source>
        <dbReference type="SAM" id="MobiDB-lite"/>
    </source>
</evidence>
<evidence type="ECO:0000313" key="2">
    <source>
        <dbReference type="EMBL" id="SPF34547.1"/>
    </source>
</evidence>
<sequence>MKAGPSQKFDGIKGANPWPGPQNVSATTKSRLRLQSLKSSIKLVFSSVDALDAHYAGMAELADAADSKSAGLRSLGVRFPLPAPIKSHITAIRRN</sequence>
<accession>A0A2U3K4N0</accession>
<protein>
    <submittedName>
        <fullName evidence="2">Uncharacterized protein</fullName>
    </submittedName>
</protein>
<dbReference type="EMBL" id="OMOD01000036">
    <property type="protein sequence ID" value="SPF34547.1"/>
    <property type="molecule type" value="Genomic_DNA"/>
</dbReference>
<feature type="region of interest" description="Disordered" evidence="1">
    <location>
        <begin position="1"/>
        <end position="27"/>
    </location>
</feature>
<gene>
    <name evidence="2" type="ORF">SBA1_1300002</name>
</gene>
<proteinExistence type="predicted"/>
<organism evidence="2 3">
    <name type="scientific">Candidatus Sulfotelmatobacter kueseliae</name>
    <dbReference type="NCBI Taxonomy" id="2042962"/>
    <lineage>
        <taxon>Bacteria</taxon>
        <taxon>Pseudomonadati</taxon>
        <taxon>Acidobacteriota</taxon>
        <taxon>Terriglobia</taxon>
        <taxon>Terriglobales</taxon>
        <taxon>Candidatus Korobacteraceae</taxon>
        <taxon>Candidatus Sulfotelmatobacter</taxon>
    </lineage>
</organism>
<dbReference type="Proteomes" id="UP000238701">
    <property type="component" value="Unassembled WGS sequence"/>
</dbReference>
<reference evidence="3" key="1">
    <citation type="submission" date="2018-02" db="EMBL/GenBank/DDBJ databases">
        <authorList>
            <person name="Hausmann B."/>
        </authorList>
    </citation>
    <scope>NUCLEOTIDE SEQUENCE [LARGE SCALE GENOMIC DNA]</scope>
    <source>
        <strain evidence="3">Peat soil MAG SbA1</strain>
    </source>
</reference>
<evidence type="ECO:0000313" key="3">
    <source>
        <dbReference type="Proteomes" id="UP000238701"/>
    </source>
</evidence>
<name>A0A2U3K4N0_9BACT</name>
<dbReference type="AntiFam" id="ANF00015">
    <property type="entry name" value="tRNA translation"/>
</dbReference>